<comment type="caution">
    <text evidence="1">The sequence shown here is derived from an EMBL/GenBank/DDBJ whole genome shotgun (WGS) entry which is preliminary data.</text>
</comment>
<dbReference type="AlphaFoldDB" id="A0A1F5Z4X1"/>
<evidence type="ECO:0000313" key="1">
    <source>
        <dbReference type="EMBL" id="OGG07227.1"/>
    </source>
</evidence>
<dbReference type="Proteomes" id="UP000179129">
    <property type="component" value="Unassembled WGS sequence"/>
</dbReference>
<gene>
    <name evidence="1" type="ORF">A3F83_14070</name>
</gene>
<evidence type="ECO:0000313" key="2">
    <source>
        <dbReference type="Proteomes" id="UP000179129"/>
    </source>
</evidence>
<protein>
    <submittedName>
        <fullName evidence="1">Uncharacterized protein</fullName>
    </submittedName>
</protein>
<dbReference type="EMBL" id="MFIX01000001">
    <property type="protein sequence ID" value="OGG07227.1"/>
    <property type="molecule type" value="Genomic_DNA"/>
</dbReference>
<sequence>MVTKVKKIEDMIPENKRLNAKLIIEKFENLLETYINKFDREFPVKYENAREIFLLFAYIAKNTYKAVRCLCIDVHPPHWLKPEYAVSTAPMLRMLLEELATVVYFSDDVNVKCERYLKAGWREKKENYDKYFTEFGGMAEWNDWLDVMKKYLDDTKKSHKISMEEEKDLTKIPTWRTIGKMSNDIALSSDLREYLKYLVAWFYKQYSQSAHLTEPGIVHLGAMFLYADPEDRQEVAKKLRSDSIMDCILICLSILSEFEIIFQYEQKERLKYLWSILVKYYPKANELYQIRYSAIL</sequence>
<name>A0A1F5Z4X1_9BACT</name>
<organism evidence="1 2">
    <name type="scientific">Candidatus Glassbacteria bacterium RIFCSPLOWO2_12_FULL_58_11</name>
    <dbReference type="NCBI Taxonomy" id="1817867"/>
    <lineage>
        <taxon>Bacteria</taxon>
        <taxon>Candidatus Glassiibacteriota</taxon>
    </lineage>
</organism>
<proteinExistence type="predicted"/>
<accession>A0A1F5Z4X1</accession>
<reference evidence="1 2" key="1">
    <citation type="journal article" date="2016" name="Nat. Commun.">
        <title>Thousands of microbial genomes shed light on interconnected biogeochemical processes in an aquifer system.</title>
        <authorList>
            <person name="Anantharaman K."/>
            <person name="Brown C.T."/>
            <person name="Hug L.A."/>
            <person name="Sharon I."/>
            <person name="Castelle C.J."/>
            <person name="Probst A.J."/>
            <person name="Thomas B.C."/>
            <person name="Singh A."/>
            <person name="Wilkins M.J."/>
            <person name="Karaoz U."/>
            <person name="Brodie E.L."/>
            <person name="Williams K.H."/>
            <person name="Hubbard S.S."/>
            <person name="Banfield J.F."/>
        </authorList>
    </citation>
    <scope>NUCLEOTIDE SEQUENCE [LARGE SCALE GENOMIC DNA]</scope>
</reference>